<accession>A0A9D1SB33</accession>
<dbReference type="Proteomes" id="UP000824107">
    <property type="component" value="Unassembled WGS sequence"/>
</dbReference>
<evidence type="ECO:0000313" key="2">
    <source>
        <dbReference type="EMBL" id="HIU53167.1"/>
    </source>
</evidence>
<comment type="caution">
    <text evidence="2">The sequence shown here is derived from an EMBL/GenBank/DDBJ whole genome shotgun (WGS) entry which is preliminary data.</text>
</comment>
<reference evidence="2" key="1">
    <citation type="submission" date="2020-10" db="EMBL/GenBank/DDBJ databases">
        <authorList>
            <person name="Gilroy R."/>
        </authorList>
    </citation>
    <scope>NUCLEOTIDE SEQUENCE</scope>
    <source>
        <strain evidence="2">ChiW3-316</strain>
    </source>
</reference>
<name>A0A9D1SB33_9PROT</name>
<dbReference type="EMBL" id="DVNC01000027">
    <property type="protein sequence ID" value="HIU53167.1"/>
    <property type="molecule type" value="Genomic_DNA"/>
</dbReference>
<dbReference type="AlphaFoldDB" id="A0A9D1SB33"/>
<evidence type="ECO:0000256" key="1">
    <source>
        <dbReference type="SAM" id="Phobius"/>
    </source>
</evidence>
<keyword evidence="1" id="KW-0812">Transmembrane</keyword>
<reference evidence="2" key="2">
    <citation type="journal article" date="2021" name="PeerJ">
        <title>Extensive microbial diversity within the chicken gut microbiome revealed by metagenomics and culture.</title>
        <authorList>
            <person name="Gilroy R."/>
            <person name="Ravi A."/>
            <person name="Getino M."/>
            <person name="Pursley I."/>
            <person name="Horton D.L."/>
            <person name="Alikhan N.F."/>
            <person name="Baker D."/>
            <person name="Gharbi K."/>
            <person name="Hall N."/>
            <person name="Watson M."/>
            <person name="Adriaenssens E.M."/>
            <person name="Foster-Nyarko E."/>
            <person name="Jarju S."/>
            <person name="Secka A."/>
            <person name="Antonio M."/>
            <person name="Oren A."/>
            <person name="Chaudhuri R.R."/>
            <person name="La Ragione R."/>
            <person name="Hildebrand F."/>
            <person name="Pallen M.J."/>
        </authorList>
    </citation>
    <scope>NUCLEOTIDE SEQUENCE</scope>
    <source>
        <strain evidence="2">ChiW3-316</strain>
    </source>
</reference>
<feature type="transmembrane region" description="Helical" evidence="1">
    <location>
        <begin position="34"/>
        <end position="52"/>
    </location>
</feature>
<sequence>MRQLDAFLVWLGIIVIGLLALIFSFYVASVLLPIFLAVVVFSALFNLGAGWYRKYRDVRRVDVFSAKPREKQAPDIIDAEYEIIDDGKK</sequence>
<keyword evidence="1" id="KW-1133">Transmembrane helix</keyword>
<keyword evidence="1" id="KW-0472">Membrane</keyword>
<gene>
    <name evidence="2" type="ORF">IAD20_03705</name>
</gene>
<organism evidence="2 3">
    <name type="scientific">Candidatus Scatocola faecipullorum</name>
    <dbReference type="NCBI Taxonomy" id="2840917"/>
    <lineage>
        <taxon>Bacteria</taxon>
        <taxon>Pseudomonadati</taxon>
        <taxon>Pseudomonadota</taxon>
        <taxon>Alphaproteobacteria</taxon>
        <taxon>Rhodospirillales</taxon>
        <taxon>Rhodospirillaceae</taxon>
        <taxon>Rhodospirillaceae incertae sedis</taxon>
        <taxon>Candidatus Scatocola</taxon>
    </lineage>
</organism>
<proteinExistence type="predicted"/>
<feature type="transmembrane region" description="Helical" evidence="1">
    <location>
        <begin position="7"/>
        <end position="28"/>
    </location>
</feature>
<evidence type="ECO:0000313" key="3">
    <source>
        <dbReference type="Proteomes" id="UP000824107"/>
    </source>
</evidence>
<protein>
    <submittedName>
        <fullName evidence="2">Uncharacterized protein</fullName>
    </submittedName>
</protein>